<reference evidence="1 2" key="1">
    <citation type="submission" date="2021-06" db="EMBL/GenBank/DDBJ databases">
        <title>Caerostris darwini draft genome.</title>
        <authorList>
            <person name="Kono N."/>
            <person name="Arakawa K."/>
        </authorList>
    </citation>
    <scope>NUCLEOTIDE SEQUENCE [LARGE SCALE GENOMIC DNA]</scope>
</reference>
<proteinExistence type="predicted"/>
<keyword evidence="2" id="KW-1185">Reference proteome</keyword>
<gene>
    <name evidence="1" type="ORF">CDAR_299521</name>
</gene>
<organism evidence="1 2">
    <name type="scientific">Caerostris darwini</name>
    <dbReference type="NCBI Taxonomy" id="1538125"/>
    <lineage>
        <taxon>Eukaryota</taxon>
        <taxon>Metazoa</taxon>
        <taxon>Ecdysozoa</taxon>
        <taxon>Arthropoda</taxon>
        <taxon>Chelicerata</taxon>
        <taxon>Arachnida</taxon>
        <taxon>Araneae</taxon>
        <taxon>Araneomorphae</taxon>
        <taxon>Entelegynae</taxon>
        <taxon>Araneoidea</taxon>
        <taxon>Araneidae</taxon>
        <taxon>Caerostris</taxon>
    </lineage>
</organism>
<name>A0AAV4RMY6_9ARAC</name>
<dbReference type="Proteomes" id="UP001054837">
    <property type="component" value="Unassembled WGS sequence"/>
</dbReference>
<protein>
    <recommendedName>
        <fullName evidence="3">Secreted protein</fullName>
    </recommendedName>
</protein>
<accession>A0AAV4RMY6</accession>
<evidence type="ECO:0008006" key="3">
    <source>
        <dbReference type="Google" id="ProtNLM"/>
    </source>
</evidence>
<sequence length="95" mass="11256">MTKYFLFALNVLVIFPSPRRQLGSMNSELVGVSRSRKRLVFVHCVWVLREKKSLSHSKRSRVLKSADVSNVRDFSRPWSDRKVFEWKFVLAWISK</sequence>
<dbReference type="AlphaFoldDB" id="A0AAV4RMY6"/>
<comment type="caution">
    <text evidence="1">The sequence shown here is derived from an EMBL/GenBank/DDBJ whole genome shotgun (WGS) entry which is preliminary data.</text>
</comment>
<evidence type="ECO:0000313" key="1">
    <source>
        <dbReference type="EMBL" id="GIY23044.1"/>
    </source>
</evidence>
<evidence type="ECO:0000313" key="2">
    <source>
        <dbReference type="Proteomes" id="UP001054837"/>
    </source>
</evidence>
<dbReference type="EMBL" id="BPLQ01006511">
    <property type="protein sequence ID" value="GIY23044.1"/>
    <property type="molecule type" value="Genomic_DNA"/>
</dbReference>